<feature type="transmembrane region" description="Helical" evidence="7">
    <location>
        <begin position="162"/>
        <end position="190"/>
    </location>
</feature>
<dbReference type="AlphaFoldDB" id="A0A1F6CV56"/>
<sequence length="248" mass="27137">MKKLIPSFALLTGLFVVWELVCMLGNISKTVLPAPSDIFQALVTYRDLLLIHTVQTVEEALIGLFVAVLLGVSIAVILFLFPRVRAAVYPLLVISQTIPMIALAPLLLIWFGFDLFPKVIVVVLYCFFPIAIAVTDALHAADQNTVDLLKSMRATKWQILKFVRLPSSLLAFFSGLRISATYAIGGAIVGEYVGAYRGLGVFMQTSANGHAIDLVFAALVIIAAISTFFLGLVSVAERIFTPWKNVYE</sequence>
<dbReference type="Gene3D" id="1.10.3720.10">
    <property type="entry name" value="MetI-like"/>
    <property type="match status" value="1"/>
</dbReference>
<proteinExistence type="inferred from homology"/>
<dbReference type="Pfam" id="PF00528">
    <property type="entry name" value="BPD_transp_1"/>
    <property type="match status" value="1"/>
</dbReference>
<dbReference type="PROSITE" id="PS50928">
    <property type="entry name" value="ABC_TM1"/>
    <property type="match status" value="1"/>
</dbReference>
<dbReference type="Proteomes" id="UP000176863">
    <property type="component" value="Unassembled WGS sequence"/>
</dbReference>
<evidence type="ECO:0000256" key="5">
    <source>
        <dbReference type="ARBA" id="ARBA00022989"/>
    </source>
</evidence>
<dbReference type="PANTHER" id="PTHR30151:SF20">
    <property type="entry name" value="ABC TRANSPORTER PERMEASE PROTEIN HI_0355-RELATED"/>
    <property type="match status" value="1"/>
</dbReference>
<keyword evidence="2 7" id="KW-0813">Transport</keyword>
<comment type="similarity">
    <text evidence="7">Belongs to the binding-protein-dependent transport system permease family.</text>
</comment>
<feature type="transmembrane region" description="Helical" evidence="7">
    <location>
        <begin position="210"/>
        <end position="235"/>
    </location>
</feature>
<dbReference type="GO" id="GO:0005886">
    <property type="term" value="C:plasma membrane"/>
    <property type="evidence" value="ECO:0007669"/>
    <property type="project" value="UniProtKB-SubCell"/>
</dbReference>
<organism evidence="9 10">
    <name type="scientific">Candidatus Kaiserbacteria bacterium RIFCSPHIGHO2_01_FULL_53_29</name>
    <dbReference type="NCBI Taxonomy" id="1798480"/>
    <lineage>
        <taxon>Bacteria</taxon>
        <taxon>Candidatus Kaiseribacteriota</taxon>
    </lineage>
</organism>
<evidence type="ECO:0000256" key="3">
    <source>
        <dbReference type="ARBA" id="ARBA00022475"/>
    </source>
</evidence>
<evidence type="ECO:0000313" key="9">
    <source>
        <dbReference type="EMBL" id="OGG52997.1"/>
    </source>
</evidence>
<dbReference type="EMBL" id="MFKT01000020">
    <property type="protein sequence ID" value="OGG52997.1"/>
    <property type="molecule type" value="Genomic_DNA"/>
</dbReference>
<protein>
    <submittedName>
        <fullName evidence="9">Nitrate ABC transporter permease</fullName>
    </submittedName>
</protein>
<dbReference type="SUPFAM" id="SSF161098">
    <property type="entry name" value="MetI-like"/>
    <property type="match status" value="1"/>
</dbReference>
<keyword evidence="4 7" id="KW-0812">Transmembrane</keyword>
<dbReference type="CDD" id="cd06261">
    <property type="entry name" value="TM_PBP2"/>
    <property type="match status" value="1"/>
</dbReference>
<feature type="transmembrane region" description="Helical" evidence="7">
    <location>
        <begin position="88"/>
        <end position="113"/>
    </location>
</feature>
<accession>A0A1F6CV56</accession>
<keyword evidence="3" id="KW-1003">Cell membrane</keyword>
<feature type="transmembrane region" description="Helical" evidence="7">
    <location>
        <begin position="60"/>
        <end position="81"/>
    </location>
</feature>
<name>A0A1F6CV56_9BACT</name>
<reference evidence="9 10" key="1">
    <citation type="journal article" date="2016" name="Nat. Commun.">
        <title>Thousands of microbial genomes shed light on interconnected biogeochemical processes in an aquifer system.</title>
        <authorList>
            <person name="Anantharaman K."/>
            <person name="Brown C.T."/>
            <person name="Hug L.A."/>
            <person name="Sharon I."/>
            <person name="Castelle C.J."/>
            <person name="Probst A.J."/>
            <person name="Thomas B.C."/>
            <person name="Singh A."/>
            <person name="Wilkins M.J."/>
            <person name="Karaoz U."/>
            <person name="Brodie E.L."/>
            <person name="Williams K.H."/>
            <person name="Hubbard S.S."/>
            <person name="Banfield J.F."/>
        </authorList>
    </citation>
    <scope>NUCLEOTIDE SEQUENCE [LARGE SCALE GENOMIC DNA]</scope>
</reference>
<dbReference type="InterPro" id="IPR000515">
    <property type="entry name" value="MetI-like"/>
</dbReference>
<dbReference type="InterPro" id="IPR035906">
    <property type="entry name" value="MetI-like_sf"/>
</dbReference>
<evidence type="ECO:0000256" key="2">
    <source>
        <dbReference type="ARBA" id="ARBA00022448"/>
    </source>
</evidence>
<evidence type="ECO:0000256" key="1">
    <source>
        <dbReference type="ARBA" id="ARBA00004651"/>
    </source>
</evidence>
<keyword evidence="5 7" id="KW-1133">Transmembrane helix</keyword>
<comment type="caution">
    <text evidence="9">The sequence shown here is derived from an EMBL/GenBank/DDBJ whole genome shotgun (WGS) entry which is preliminary data.</text>
</comment>
<keyword evidence="6 7" id="KW-0472">Membrane</keyword>
<dbReference type="GO" id="GO:0055085">
    <property type="term" value="P:transmembrane transport"/>
    <property type="evidence" value="ECO:0007669"/>
    <property type="project" value="InterPro"/>
</dbReference>
<evidence type="ECO:0000256" key="7">
    <source>
        <dbReference type="RuleBase" id="RU363032"/>
    </source>
</evidence>
<gene>
    <name evidence="9" type="ORF">A2851_02960</name>
</gene>
<feature type="transmembrane region" description="Helical" evidence="7">
    <location>
        <begin position="119"/>
        <end position="141"/>
    </location>
</feature>
<evidence type="ECO:0000313" key="10">
    <source>
        <dbReference type="Proteomes" id="UP000176863"/>
    </source>
</evidence>
<evidence type="ECO:0000256" key="6">
    <source>
        <dbReference type="ARBA" id="ARBA00023136"/>
    </source>
</evidence>
<feature type="domain" description="ABC transmembrane type-1" evidence="8">
    <location>
        <begin position="53"/>
        <end position="233"/>
    </location>
</feature>
<dbReference type="PANTHER" id="PTHR30151">
    <property type="entry name" value="ALKANE SULFONATE ABC TRANSPORTER-RELATED, MEMBRANE SUBUNIT"/>
    <property type="match status" value="1"/>
</dbReference>
<evidence type="ECO:0000259" key="8">
    <source>
        <dbReference type="PROSITE" id="PS50928"/>
    </source>
</evidence>
<evidence type="ECO:0000256" key="4">
    <source>
        <dbReference type="ARBA" id="ARBA00022692"/>
    </source>
</evidence>
<comment type="subcellular location">
    <subcellularLocation>
        <location evidence="1 7">Cell membrane</location>
        <topology evidence="1 7">Multi-pass membrane protein</topology>
    </subcellularLocation>
</comment>
<dbReference type="STRING" id="1798480.A2851_02960"/>